<reference evidence="1 2" key="1">
    <citation type="journal article" date="2017" name="Nat. Commun.">
        <title>Genome assembly with in vitro proximity ligation data and whole-genome triplication in lettuce.</title>
        <authorList>
            <person name="Reyes-Chin-Wo S."/>
            <person name="Wang Z."/>
            <person name="Yang X."/>
            <person name="Kozik A."/>
            <person name="Arikit S."/>
            <person name="Song C."/>
            <person name="Xia L."/>
            <person name="Froenicke L."/>
            <person name="Lavelle D.O."/>
            <person name="Truco M.J."/>
            <person name="Xia R."/>
            <person name="Zhu S."/>
            <person name="Xu C."/>
            <person name="Xu H."/>
            <person name="Xu X."/>
            <person name="Cox K."/>
            <person name="Korf I."/>
            <person name="Meyers B.C."/>
            <person name="Michelmore R.W."/>
        </authorList>
    </citation>
    <scope>NUCLEOTIDE SEQUENCE [LARGE SCALE GENOMIC DNA]</scope>
    <source>
        <strain evidence="2">cv. Salinas</strain>
        <tissue evidence="1">Seedlings</tissue>
    </source>
</reference>
<dbReference type="SUPFAM" id="SSF81383">
    <property type="entry name" value="F-box domain"/>
    <property type="match status" value="1"/>
</dbReference>
<dbReference type="PANTHER" id="PTHR31639">
    <property type="entry name" value="F-BOX PROTEIN-LIKE"/>
    <property type="match status" value="1"/>
</dbReference>
<evidence type="ECO:0000313" key="1">
    <source>
        <dbReference type="EMBL" id="KAJ0226783.1"/>
    </source>
</evidence>
<proteinExistence type="predicted"/>
<gene>
    <name evidence="1" type="ORF">LSAT_V11C100032630</name>
</gene>
<evidence type="ECO:0008006" key="3">
    <source>
        <dbReference type="Google" id="ProtNLM"/>
    </source>
</evidence>
<name>A0A9R1WMH6_LACSA</name>
<dbReference type="EMBL" id="NBSK02000001">
    <property type="protein sequence ID" value="KAJ0226783.1"/>
    <property type="molecule type" value="Genomic_DNA"/>
</dbReference>
<dbReference type="AlphaFoldDB" id="A0A9R1WMH6"/>
<dbReference type="Proteomes" id="UP000235145">
    <property type="component" value="Unassembled WGS sequence"/>
</dbReference>
<evidence type="ECO:0000313" key="2">
    <source>
        <dbReference type="Proteomes" id="UP000235145"/>
    </source>
</evidence>
<dbReference type="PANTHER" id="PTHR31639:SF333">
    <property type="entry name" value="F-BOX DOMAIN, FBD DOMAIN, LEUCINE-RICH REPEAT DOMAIN, L DOMAIN-LIKE PROTEIN-RELATED"/>
    <property type="match status" value="1"/>
</dbReference>
<keyword evidence="2" id="KW-1185">Reference proteome</keyword>
<sequence>MFRSLTCDREDKISNLLEHLIDSILERLRIKDSVRTNIISKKWRYRWTKIKVLILDEQFSTKFAQNGAFDRNGFINTINHVLTSHSSSILKFHLHIPNMFLDSYQEVC</sequence>
<protein>
    <recommendedName>
        <fullName evidence="3">F-box domain-containing protein</fullName>
    </recommendedName>
</protein>
<comment type="caution">
    <text evidence="1">The sequence shown here is derived from an EMBL/GenBank/DDBJ whole genome shotgun (WGS) entry which is preliminary data.</text>
</comment>
<accession>A0A9R1WMH6</accession>
<organism evidence="1 2">
    <name type="scientific">Lactuca sativa</name>
    <name type="common">Garden lettuce</name>
    <dbReference type="NCBI Taxonomy" id="4236"/>
    <lineage>
        <taxon>Eukaryota</taxon>
        <taxon>Viridiplantae</taxon>
        <taxon>Streptophyta</taxon>
        <taxon>Embryophyta</taxon>
        <taxon>Tracheophyta</taxon>
        <taxon>Spermatophyta</taxon>
        <taxon>Magnoliopsida</taxon>
        <taxon>eudicotyledons</taxon>
        <taxon>Gunneridae</taxon>
        <taxon>Pentapetalae</taxon>
        <taxon>asterids</taxon>
        <taxon>campanulids</taxon>
        <taxon>Asterales</taxon>
        <taxon>Asteraceae</taxon>
        <taxon>Cichorioideae</taxon>
        <taxon>Cichorieae</taxon>
        <taxon>Lactucinae</taxon>
        <taxon>Lactuca</taxon>
    </lineage>
</organism>
<dbReference type="InterPro" id="IPR036047">
    <property type="entry name" value="F-box-like_dom_sf"/>
</dbReference>